<comment type="caution">
    <text evidence="1">The sequence shown here is derived from an EMBL/GenBank/DDBJ whole genome shotgun (WGS) entry which is preliminary data.</text>
</comment>
<accession>A0ABW6GVI5</accession>
<evidence type="ECO:0000313" key="1">
    <source>
        <dbReference type="EMBL" id="MFE1356783.1"/>
    </source>
</evidence>
<reference evidence="1 2" key="1">
    <citation type="submission" date="2024-09" db="EMBL/GenBank/DDBJ databases">
        <title>The Natural Products Discovery Center: Release of the First 8490 Sequenced Strains for Exploring Actinobacteria Biosynthetic Diversity.</title>
        <authorList>
            <person name="Kalkreuter E."/>
            <person name="Kautsar S.A."/>
            <person name="Yang D."/>
            <person name="Bader C.D."/>
            <person name="Teijaro C.N."/>
            <person name="Fluegel L."/>
            <person name="Davis C.M."/>
            <person name="Simpson J.R."/>
            <person name="Lauterbach L."/>
            <person name="Steele A.D."/>
            <person name="Gui C."/>
            <person name="Meng S."/>
            <person name="Li G."/>
            <person name="Viehrig K."/>
            <person name="Ye F."/>
            <person name="Su P."/>
            <person name="Kiefer A.F."/>
            <person name="Nichols A."/>
            <person name="Cepeda A.J."/>
            <person name="Yan W."/>
            <person name="Fan B."/>
            <person name="Jiang Y."/>
            <person name="Adhikari A."/>
            <person name="Zheng C.-J."/>
            <person name="Schuster L."/>
            <person name="Cowan T.M."/>
            <person name="Smanski M.J."/>
            <person name="Chevrette M.G."/>
            <person name="De Carvalho L.P.S."/>
            <person name="Shen B."/>
        </authorList>
    </citation>
    <scope>NUCLEOTIDE SEQUENCE [LARGE SCALE GENOMIC DNA]</scope>
    <source>
        <strain evidence="1 2">NPDC058753</strain>
    </source>
</reference>
<dbReference type="PANTHER" id="PTHR34293:SF1">
    <property type="entry name" value="HTH-TYPE TRANSCRIPTIONAL REGULATOR TRMBL2"/>
    <property type="match status" value="1"/>
</dbReference>
<dbReference type="Gene3D" id="1.10.10.10">
    <property type="entry name" value="Winged helix-like DNA-binding domain superfamily/Winged helix DNA-binding domain"/>
    <property type="match status" value="1"/>
</dbReference>
<dbReference type="PANTHER" id="PTHR34293">
    <property type="entry name" value="HTH-TYPE TRANSCRIPTIONAL REGULATOR TRMBL2"/>
    <property type="match status" value="1"/>
</dbReference>
<dbReference type="EMBL" id="JBHYPX010000104">
    <property type="protein sequence ID" value="MFE1356783.1"/>
    <property type="molecule type" value="Genomic_DNA"/>
</dbReference>
<name>A0ABW6GVI5_9ACTN</name>
<dbReference type="Proteomes" id="UP001599542">
    <property type="component" value="Unassembled WGS sequence"/>
</dbReference>
<organism evidence="1 2">
    <name type="scientific">Kitasatospora phosalacinea</name>
    <dbReference type="NCBI Taxonomy" id="2065"/>
    <lineage>
        <taxon>Bacteria</taxon>
        <taxon>Bacillati</taxon>
        <taxon>Actinomycetota</taxon>
        <taxon>Actinomycetes</taxon>
        <taxon>Kitasatosporales</taxon>
        <taxon>Streptomycetaceae</taxon>
        <taxon>Kitasatospora</taxon>
    </lineage>
</organism>
<dbReference type="SUPFAM" id="SSF46894">
    <property type="entry name" value="C-terminal effector domain of the bipartite response regulators"/>
    <property type="match status" value="1"/>
</dbReference>
<dbReference type="RefSeq" id="WP_380331370.1">
    <property type="nucleotide sequence ID" value="NZ_JBHYPW010000079.1"/>
</dbReference>
<gene>
    <name evidence="1" type="ORF">ACFW6T_32955</name>
</gene>
<dbReference type="InterPro" id="IPR051797">
    <property type="entry name" value="TrmB-like"/>
</dbReference>
<dbReference type="InterPro" id="IPR016032">
    <property type="entry name" value="Sig_transdc_resp-reg_C-effctor"/>
</dbReference>
<sequence length="338" mass="36605">MTVRLPNEAERALYREVVAQGGMVLLREAMEQDADAALGLIELGLLLHHDYGQMLTAAHPGAFAERVSAGLRSAASGKLAQAERAAAELGDLAQAYDAARRRGRTGRPLQLVAGQQIAHHIARIESEMREETLASQPGGARPVADMQQTRARSLGFLAGGIELRSIYQPGAFDDPPTVGYAAELTAAGERFRVLDEPFRRMVIFDRRVAVVSAAPDDRQAVLVEDPAVLAVLVGLFERDWARAERVDWQALAGRPRESGVPPELTDLLAAGLTQRAIASRLGLSERTVAGHIARLREFYDAETLFQLGWQLRGVSGRAVRAVPPGQDPGRAAEKECDL</sequence>
<protein>
    <submittedName>
        <fullName evidence="1">LuxR family transcriptional regulator</fullName>
    </submittedName>
</protein>
<keyword evidence="2" id="KW-1185">Reference proteome</keyword>
<proteinExistence type="predicted"/>
<evidence type="ECO:0000313" key="2">
    <source>
        <dbReference type="Proteomes" id="UP001599542"/>
    </source>
</evidence>
<dbReference type="InterPro" id="IPR036388">
    <property type="entry name" value="WH-like_DNA-bd_sf"/>
</dbReference>